<evidence type="ECO:0000313" key="2">
    <source>
        <dbReference type="EMBL" id="MBD9355185.1"/>
    </source>
</evidence>
<keyword evidence="3" id="KW-1185">Reference proteome</keyword>
<protein>
    <submittedName>
        <fullName evidence="2">Uncharacterized protein</fullName>
    </submittedName>
</protein>
<dbReference type="RefSeq" id="WP_192373583.1">
    <property type="nucleotide sequence ID" value="NZ_CAJHIV010000001.1"/>
</dbReference>
<dbReference type="Proteomes" id="UP000652176">
    <property type="component" value="Unassembled WGS sequence"/>
</dbReference>
<evidence type="ECO:0000313" key="3">
    <source>
        <dbReference type="Proteomes" id="UP000652176"/>
    </source>
</evidence>
<gene>
    <name evidence="2" type="ORF">IE877_04720</name>
</gene>
<name>A0ABR9CWT6_9GAMM</name>
<accession>A0ABR9CWT6</accession>
<comment type="caution">
    <text evidence="2">The sequence shown here is derived from an EMBL/GenBank/DDBJ whole genome shotgun (WGS) entry which is preliminary data.</text>
</comment>
<organism evidence="2 3">
    <name type="scientific">Methylomonas albis</name>
    <dbReference type="NCBI Taxonomy" id="1854563"/>
    <lineage>
        <taxon>Bacteria</taxon>
        <taxon>Pseudomonadati</taxon>
        <taxon>Pseudomonadota</taxon>
        <taxon>Gammaproteobacteria</taxon>
        <taxon>Methylococcales</taxon>
        <taxon>Methylococcaceae</taxon>
        <taxon>Methylomonas</taxon>
    </lineage>
</organism>
<sequence length="244" mass="27346">MSSIEILSLIASTPFLIGLSAWLGKVWAARIAREEKSVIDKELQNQKDCAAIALEEFKTQAQLDIQSLRTEAEKLNISLKQQLEISKEFELWAKNREDAMMSTISLTFQEISKQVSSSVNAFCWITWCAKFDSDNLTFETIKAHNLSMKETIANLMGAVTFLASVDSEIYRPIRNLVKEILELDYIISNAAAGNDNSIKNIQVELAKIHPRAGVMHLDVPDRLADLLSDRLSARASDITRDNGE</sequence>
<reference evidence="2 3" key="1">
    <citation type="submission" date="2020-09" db="EMBL/GenBank/DDBJ databases">
        <title>Methylomonas albis sp. nov. and Methylomonas fluvii sp. nov.: Two cold-adapted methanotrophs from the River Elbe and an amended description of Methylovulum psychrotolerans strain Eb1.</title>
        <authorList>
            <person name="Bussmann I.K."/>
            <person name="Klings K.-W."/>
            <person name="Warnstedt J."/>
            <person name="Hoppert M."/>
            <person name="Saborowski A."/>
            <person name="Horn F."/>
            <person name="Liebner S."/>
        </authorList>
    </citation>
    <scope>NUCLEOTIDE SEQUENCE [LARGE SCALE GENOMIC DNA]</scope>
    <source>
        <strain evidence="2 3">EbA</strain>
    </source>
</reference>
<feature type="coiled-coil region" evidence="1">
    <location>
        <begin position="58"/>
        <end position="85"/>
    </location>
</feature>
<evidence type="ECO:0000256" key="1">
    <source>
        <dbReference type="SAM" id="Coils"/>
    </source>
</evidence>
<dbReference type="EMBL" id="JACXSS010000001">
    <property type="protein sequence ID" value="MBD9355185.1"/>
    <property type="molecule type" value="Genomic_DNA"/>
</dbReference>
<proteinExistence type="predicted"/>
<keyword evidence="1" id="KW-0175">Coiled coil</keyword>